<feature type="compositionally biased region" description="Polar residues" evidence="1">
    <location>
        <begin position="113"/>
        <end position="126"/>
    </location>
</feature>
<proteinExistence type="predicted"/>
<name>A0A2S6H6E8_9GAMM</name>
<dbReference type="RefSeq" id="WP_104430286.1">
    <property type="nucleotide sequence ID" value="NZ_PTIZ01000015.1"/>
</dbReference>
<feature type="region of interest" description="Disordered" evidence="1">
    <location>
        <begin position="110"/>
        <end position="140"/>
    </location>
</feature>
<evidence type="ECO:0000313" key="3">
    <source>
        <dbReference type="EMBL" id="PPK72966.1"/>
    </source>
</evidence>
<comment type="caution">
    <text evidence="3">The sequence shown here is derived from an EMBL/GenBank/DDBJ whole genome shotgun (WGS) entry which is preliminary data.</text>
</comment>
<evidence type="ECO:0000256" key="1">
    <source>
        <dbReference type="SAM" id="MobiDB-lite"/>
    </source>
</evidence>
<dbReference type="EMBL" id="PTIZ01000015">
    <property type="protein sequence ID" value="PPK72966.1"/>
    <property type="molecule type" value="Genomic_DNA"/>
</dbReference>
<evidence type="ECO:0000256" key="2">
    <source>
        <dbReference type="SAM" id="Phobius"/>
    </source>
</evidence>
<reference evidence="3 4" key="1">
    <citation type="submission" date="2018-02" db="EMBL/GenBank/DDBJ databases">
        <title>Subsurface microbial communities from deep shales in Ohio and West Virginia, USA.</title>
        <authorList>
            <person name="Wrighton K."/>
        </authorList>
    </citation>
    <scope>NUCLEOTIDE SEQUENCE [LARGE SCALE GENOMIC DNA]</scope>
    <source>
        <strain evidence="3 4">OWC-DMM</strain>
    </source>
</reference>
<accession>A0A2S6H6E8</accession>
<gene>
    <name evidence="3" type="ORF">B0F87_11512</name>
</gene>
<keyword evidence="2" id="KW-0812">Transmembrane</keyword>
<feature type="transmembrane region" description="Helical" evidence="2">
    <location>
        <begin position="39"/>
        <end position="58"/>
    </location>
</feature>
<dbReference type="Proteomes" id="UP000240010">
    <property type="component" value="Unassembled WGS sequence"/>
</dbReference>
<sequence length="140" mass="15547">MMPKSLSAQINAAERQVLNRQQEVCIRTTTLVRKIHQQMTAPATLLLVGGIGFIIGELTKRQTSKKRPGTVDKPQATESSPLRIALNLITSARTLYTALPLVWMMKSYRQPDASGQTPAPYSQPMATPSAVHSRRRSRYS</sequence>
<protein>
    <submittedName>
        <fullName evidence="3">Uncharacterized protein</fullName>
    </submittedName>
</protein>
<dbReference type="AlphaFoldDB" id="A0A2S6H6E8"/>
<keyword evidence="2" id="KW-0472">Membrane</keyword>
<keyword evidence="2" id="KW-1133">Transmembrane helix</keyword>
<organism evidence="3 4">
    <name type="scientific">Methylobacter tundripaludum</name>
    <dbReference type="NCBI Taxonomy" id="173365"/>
    <lineage>
        <taxon>Bacteria</taxon>
        <taxon>Pseudomonadati</taxon>
        <taxon>Pseudomonadota</taxon>
        <taxon>Gammaproteobacteria</taxon>
        <taxon>Methylococcales</taxon>
        <taxon>Methylococcaceae</taxon>
        <taxon>Methylobacter</taxon>
    </lineage>
</organism>
<evidence type="ECO:0000313" key="4">
    <source>
        <dbReference type="Proteomes" id="UP000240010"/>
    </source>
</evidence>